<dbReference type="PANTHER" id="PTHR43428">
    <property type="entry name" value="ARSENATE REDUCTASE"/>
    <property type="match status" value="1"/>
</dbReference>
<dbReference type="CDD" id="cd16345">
    <property type="entry name" value="LMWP_ArsC"/>
    <property type="match status" value="1"/>
</dbReference>
<sequence length="161" mass="17676">MADDAAGEAGQPGRSRPGAVLFVCRQNAVRSPMAAAIARHLFGNAVYVRSAGVRPDEKDPFAAAVMEEVGLDISQHRPIALDELEDTNFDLVVTLAPEAHHQVLDMARTEALEVEYWPIIDPTATMGSRSQIMDAYRGVRRELETRIRRRFELPAAPLLGA</sequence>
<dbReference type="Proteomes" id="UP000186406">
    <property type="component" value="Unassembled WGS sequence"/>
</dbReference>
<protein>
    <submittedName>
        <fullName evidence="3">Protein-tyrosine-phosphatase</fullName>
    </submittedName>
</protein>
<keyword evidence="4" id="KW-1185">Reference proteome</keyword>
<dbReference type="AlphaFoldDB" id="A0A1M7ZCN2"/>
<organism evidence="3 4">
    <name type="scientific">Pseudoxanthobacter soli DSM 19599</name>
    <dbReference type="NCBI Taxonomy" id="1123029"/>
    <lineage>
        <taxon>Bacteria</taxon>
        <taxon>Pseudomonadati</taxon>
        <taxon>Pseudomonadota</taxon>
        <taxon>Alphaproteobacteria</taxon>
        <taxon>Hyphomicrobiales</taxon>
        <taxon>Segnochrobactraceae</taxon>
        <taxon>Pseudoxanthobacter</taxon>
    </lineage>
</organism>
<dbReference type="RefSeq" id="WP_073626442.1">
    <property type="nucleotide sequence ID" value="NZ_FRXO01000002.1"/>
</dbReference>
<evidence type="ECO:0000313" key="3">
    <source>
        <dbReference type="EMBL" id="SHO62658.1"/>
    </source>
</evidence>
<proteinExistence type="predicted"/>
<name>A0A1M7ZCN2_9HYPH</name>
<dbReference type="GO" id="GO:0046685">
    <property type="term" value="P:response to arsenic-containing substance"/>
    <property type="evidence" value="ECO:0007669"/>
    <property type="project" value="UniProtKB-KW"/>
</dbReference>
<dbReference type="SMART" id="SM00226">
    <property type="entry name" value="LMWPc"/>
    <property type="match status" value="1"/>
</dbReference>
<keyword evidence="1" id="KW-0059">Arsenical resistance</keyword>
<dbReference type="STRING" id="1123029.SAMN02745172_01121"/>
<dbReference type="Pfam" id="PF01451">
    <property type="entry name" value="LMWPc"/>
    <property type="match status" value="1"/>
</dbReference>
<evidence type="ECO:0000313" key="4">
    <source>
        <dbReference type="Proteomes" id="UP000186406"/>
    </source>
</evidence>
<reference evidence="3 4" key="1">
    <citation type="submission" date="2016-12" db="EMBL/GenBank/DDBJ databases">
        <authorList>
            <person name="Song W.-J."/>
            <person name="Kurnit D.M."/>
        </authorList>
    </citation>
    <scope>NUCLEOTIDE SEQUENCE [LARGE SCALE GENOMIC DNA]</scope>
    <source>
        <strain evidence="3 4">DSM 19599</strain>
    </source>
</reference>
<evidence type="ECO:0000256" key="1">
    <source>
        <dbReference type="ARBA" id="ARBA00022849"/>
    </source>
</evidence>
<feature type="domain" description="Phosphotyrosine protein phosphatase I" evidence="2">
    <location>
        <begin position="18"/>
        <end position="153"/>
    </location>
</feature>
<dbReference type="InterPro" id="IPR023485">
    <property type="entry name" value="Ptyr_pPase"/>
</dbReference>
<dbReference type="Gene3D" id="3.40.50.2300">
    <property type="match status" value="1"/>
</dbReference>
<dbReference type="SUPFAM" id="SSF52788">
    <property type="entry name" value="Phosphotyrosine protein phosphatases I"/>
    <property type="match status" value="1"/>
</dbReference>
<accession>A0A1M7ZCN2</accession>
<dbReference type="PANTHER" id="PTHR43428:SF1">
    <property type="entry name" value="ARSENATE REDUCTASE"/>
    <property type="match status" value="1"/>
</dbReference>
<dbReference type="EMBL" id="FRXO01000002">
    <property type="protein sequence ID" value="SHO62658.1"/>
    <property type="molecule type" value="Genomic_DNA"/>
</dbReference>
<dbReference type="InterPro" id="IPR036196">
    <property type="entry name" value="Ptyr_pPase_sf"/>
</dbReference>
<gene>
    <name evidence="3" type="ORF">SAMN02745172_01121</name>
</gene>
<evidence type="ECO:0000259" key="2">
    <source>
        <dbReference type="SMART" id="SM00226"/>
    </source>
</evidence>
<dbReference type="OrthoDB" id="9799372at2"/>